<protein>
    <recommendedName>
        <fullName evidence="6">Ribosomal RNA-processing protein 42</fullName>
    </recommendedName>
</protein>
<dbReference type="WBParaSite" id="jg11977">
    <property type="protein sequence ID" value="jg11977"/>
    <property type="gene ID" value="jg11977"/>
</dbReference>
<reference evidence="8" key="1">
    <citation type="submission" date="2022-11" db="UniProtKB">
        <authorList>
            <consortium name="WormBaseParasite"/>
        </authorList>
    </citation>
    <scope>IDENTIFICATION</scope>
</reference>
<evidence type="ECO:0000313" key="7">
    <source>
        <dbReference type="Proteomes" id="UP000887574"/>
    </source>
</evidence>
<comment type="similarity">
    <text evidence="3">Belongs to the RNase PH family.</text>
</comment>
<dbReference type="Gene3D" id="3.40.50.720">
    <property type="entry name" value="NAD(P)-binding Rossmann-like Domain"/>
    <property type="match status" value="1"/>
</dbReference>
<dbReference type="GO" id="GO:0035925">
    <property type="term" value="F:mRNA 3'-UTR AU-rich region binding"/>
    <property type="evidence" value="ECO:0007669"/>
    <property type="project" value="TreeGrafter"/>
</dbReference>
<dbReference type="SUPFAM" id="SSF54211">
    <property type="entry name" value="Ribosomal protein S5 domain 2-like"/>
    <property type="match status" value="1"/>
</dbReference>
<organism evidence="7 8">
    <name type="scientific">Ditylenchus dipsaci</name>
    <dbReference type="NCBI Taxonomy" id="166011"/>
    <lineage>
        <taxon>Eukaryota</taxon>
        <taxon>Metazoa</taxon>
        <taxon>Ecdysozoa</taxon>
        <taxon>Nematoda</taxon>
        <taxon>Chromadorea</taxon>
        <taxon>Rhabditida</taxon>
        <taxon>Tylenchina</taxon>
        <taxon>Tylenchomorpha</taxon>
        <taxon>Sphaerularioidea</taxon>
        <taxon>Anguinidae</taxon>
        <taxon>Anguininae</taxon>
        <taxon>Ditylenchus</taxon>
    </lineage>
</organism>
<keyword evidence="5" id="KW-0271">Exosome</keyword>
<keyword evidence="4" id="KW-0963">Cytoplasm</keyword>
<dbReference type="GO" id="GO:0005730">
    <property type="term" value="C:nucleolus"/>
    <property type="evidence" value="ECO:0007669"/>
    <property type="project" value="UniProtKB-SubCell"/>
</dbReference>
<name>A0A915CRW3_9BILA</name>
<evidence type="ECO:0000256" key="6">
    <source>
        <dbReference type="ARBA" id="ARBA00042523"/>
    </source>
</evidence>
<dbReference type="Gene3D" id="3.30.230.70">
    <property type="entry name" value="GHMP Kinase, N-terminal domain"/>
    <property type="match status" value="2"/>
</dbReference>
<dbReference type="GO" id="GO:0071035">
    <property type="term" value="P:nuclear polyadenylation-dependent rRNA catabolic process"/>
    <property type="evidence" value="ECO:0007669"/>
    <property type="project" value="TreeGrafter"/>
</dbReference>
<dbReference type="GO" id="GO:0034473">
    <property type="term" value="P:U1 snRNA 3'-end processing"/>
    <property type="evidence" value="ECO:0007669"/>
    <property type="project" value="TreeGrafter"/>
</dbReference>
<dbReference type="GO" id="GO:0071038">
    <property type="term" value="P:TRAMP-dependent tRNA surveillance pathway"/>
    <property type="evidence" value="ECO:0007669"/>
    <property type="project" value="TreeGrafter"/>
</dbReference>
<dbReference type="GO" id="GO:0000177">
    <property type="term" value="C:cytoplasmic exosome (RNase complex)"/>
    <property type="evidence" value="ECO:0007669"/>
    <property type="project" value="TreeGrafter"/>
</dbReference>
<evidence type="ECO:0000256" key="2">
    <source>
        <dbReference type="ARBA" id="ARBA00004604"/>
    </source>
</evidence>
<dbReference type="PANTHER" id="PTHR11097">
    <property type="entry name" value="EXOSOME COMPLEX EXONUCLEASE RIBOSOMAL RNA PROCESSING PROTEIN"/>
    <property type="match status" value="1"/>
</dbReference>
<dbReference type="PANTHER" id="PTHR11097:SF8">
    <property type="entry name" value="EXOSOME COMPLEX COMPONENT RRP42"/>
    <property type="match status" value="1"/>
</dbReference>
<accession>A0A915CRW3</accession>
<dbReference type="AlphaFoldDB" id="A0A915CRW3"/>
<evidence type="ECO:0000256" key="1">
    <source>
        <dbReference type="ARBA" id="ARBA00004496"/>
    </source>
</evidence>
<dbReference type="GO" id="GO:0034475">
    <property type="term" value="P:U4 snRNA 3'-end processing"/>
    <property type="evidence" value="ECO:0007669"/>
    <property type="project" value="TreeGrafter"/>
</dbReference>
<dbReference type="GO" id="GO:0034476">
    <property type="term" value="P:U5 snRNA 3'-end processing"/>
    <property type="evidence" value="ECO:0007669"/>
    <property type="project" value="TreeGrafter"/>
</dbReference>
<dbReference type="InterPro" id="IPR036291">
    <property type="entry name" value="NAD(P)-bd_dom_sf"/>
</dbReference>
<evidence type="ECO:0000256" key="4">
    <source>
        <dbReference type="ARBA" id="ARBA00022490"/>
    </source>
</evidence>
<dbReference type="InterPro" id="IPR020568">
    <property type="entry name" value="Ribosomal_Su5_D2-typ_SF"/>
</dbReference>
<evidence type="ECO:0000256" key="5">
    <source>
        <dbReference type="ARBA" id="ARBA00022835"/>
    </source>
</evidence>
<sequence>MLIEFMAQEARILNVTSSYYERCLHVPSIEILTGKEKSAEIAPNDFYSISKLANCMHVVALNDRLSKLGHPGIKTVAVRPGFVRGTDLGRHTNVILRWLAAPLIWMVAKNLEEGTSTMLHCSTCKYEELASGKLYYENKLLSSKKLFKMDTCLSVQEKSFIIDGIQHGIRNDGRGLSDYRPIFLETVCCRRRMDLQEFKSILLMSLSGKCHSKVCRQGGHEMGEELAKVLHSAYDNEVVLPDIKKLVLAPTFIWTVNVDVVILQYGGNVLDAISLGVKAALGDTLICEVLIRPADEGR</sequence>
<evidence type="ECO:0000256" key="3">
    <source>
        <dbReference type="ARBA" id="ARBA00006678"/>
    </source>
</evidence>
<dbReference type="GO" id="GO:0000467">
    <property type="term" value="P:exonucleolytic trimming to generate mature 3'-end of 5.8S rRNA from tricistronic rRNA transcript (SSU-rRNA, 5.8S rRNA, LSU-rRNA)"/>
    <property type="evidence" value="ECO:0007669"/>
    <property type="project" value="TreeGrafter"/>
</dbReference>
<evidence type="ECO:0000313" key="8">
    <source>
        <dbReference type="WBParaSite" id="jg11977"/>
    </source>
</evidence>
<dbReference type="InterPro" id="IPR050590">
    <property type="entry name" value="Exosome_comp_Rrp42_subfam"/>
</dbReference>
<dbReference type="Proteomes" id="UP000887574">
    <property type="component" value="Unplaced"/>
</dbReference>
<dbReference type="GO" id="GO:0000176">
    <property type="term" value="C:nuclear exosome (RNase complex)"/>
    <property type="evidence" value="ECO:0007669"/>
    <property type="project" value="TreeGrafter"/>
</dbReference>
<comment type="subcellular location">
    <subcellularLocation>
        <location evidence="1">Cytoplasm</location>
    </subcellularLocation>
    <subcellularLocation>
        <location evidence="2">Nucleus</location>
        <location evidence="2">Nucleolus</location>
    </subcellularLocation>
</comment>
<dbReference type="GO" id="GO:0071028">
    <property type="term" value="P:nuclear mRNA surveillance"/>
    <property type="evidence" value="ECO:0007669"/>
    <property type="project" value="TreeGrafter"/>
</dbReference>
<dbReference type="SUPFAM" id="SSF51735">
    <property type="entry name" value="NAD(P)-binding Rossmann-fold domains"/>
    <property type="match status" value="1"/>
</dbReference>
<dbReference type="InterPro" id="IPR027408">
    <property type="entry name" value="PNPase/RNase_PH_dom_sf"/>
</dbReference>
<dbReference type="GO" id="GO:0016075">
    <property type="term" value="P:rRNA catabolic process"/>
    <property type="evidence" value="ECO:0007669"/>
    <property type="project" value="TreeGrafter"/>
</dbReference>
<keyword evidence="7" id="KW-1185">Reference proteome</keyword>
<proteinExistence type="inferred from homology"/>